<evidence type="ECO:0000256" key="1">
    <source>
        <dbReference type="SAM" id="Phobius"/>
    </source>
</evidence>
<keyword evidence="1" id="KW-0812">Transmembrane</keyword>
<gene>
    <name evidence="2" type="ORF">A2903_01290</name>
</gene>
<organism evidence="2 3">
    <name type="scientific">Candidatus Nomurabacteria bacterium RIFCSPLOWO2_01_FULL_33_17</name>
    <dbReference type="NCBI Taxonomy" id="1801764"/>
    <lineage>
        <taxon>Bacteria</taxon>
        <taxon>Candidatus Nomuraibacteriota</taxon>
    </lineage>
</organism>
<sequence>MEAKTKHLEFIQTTINRMANNSFLLKGWAITVIGGLLALGFKDLDCRYIFVSLFILSFFWILDGYYLHQEKHFRELYERTATKKESEIDFSMKTEKCEKDEDWFDCIFSPTLRVFYGGLLVVHIIILIL</sequence>
<accession>A0A1F6WPC3</accession>
<evidence type="ECO:0000313" key="2">
    <source>
        <dbReference type="EMBL" id="OGI83674.1"/>
    </source>
</evidence>
<name>A0A1F6WPC3_9BACT</name>
<keyword evidence="1" id="KW-0472">Membrane</keyword>
<dbReference type="EMBL" id="MFUO01000022">
    <property type="protein sequence ID" value="OGI83674.1"/>
    <property type="molecule type" value="Genomic_DNA"/>
</dbReference>
<comment type="caution">
    <text evidence="2">The sequence shown here is derived from an EMBL/GenBank/DDBJ whole genome shotgun (WGS) entry which is preliminary data.</text>
</comment>
<protein>
    <submittedName>
        <fullName evidence="2">Uncharacterized protein</fullName>
    </submittedName>
</protein>
<evidence type="ECO:0000313" key="3">
    <source>
        <dbReference type="Proteomes" id="UP000178184"/>
    </source>
</evidence>
<feature type="transmembrane region" description="Helical" evidence="1">
    <location>
        <begin position="48"/>
        <end position="67"/>
    </location>
</feature>
<proteinExistence type="predicted"/>
<reference evidence="2 3" key="1">
    <citation type="journal article" date="2016" name="Nat. Commun.">
        <title>Thousands of microbial genomes shed light on interconnected biogeochemical processes in an aquifer system.</title>
        <authorList>
            <person name="Anantharaman K."/>
            <person name="Brown C.T."/>
            <person name="Hug L.A."/>
            <person name="Sharon I."/>
            <person name="Castelle C.J."/>
            <person name="Probst A.J."/>
            <person name="Thomas B.C."/>
            <person name="Singh A."/>
            <person name="Wilkins M.J."/>
            <person name="Karaoz U."/>
            <person name="Brodie E.L."/>
            <person name="Williams K.H."/>
            <person name="Hubbard S.S."/>
            <person name="Banfield J.F."/>
        </authorList>
    </citation>
    <scope>NUCLEOTIDE SEQUENCE [LARGE SCALE GENOMIC DNA]</scope>
</reference>
<dbReference type="AlphaFoldDB" id="A0A1F6WPC3"/>
<feature type="transmembrane region" description="Helical" evidence="1">
    <location>
        <begin position="107"/>
        <end position="128"/>
    </location>
</feature>
<dbReference type="STRING" id="1801764.A2903_01290"/>
<keyword evidence="1" id="KW-1133">Transmembrane helix</keyword>
<dbReference type="Proteomes" id="UP000178184">
    <property type="component" value="Unassembled WGS sequence"/>
</dbReference>
<feature type="transmembrane region" description="Helical" evidence="1">
    <location>
        <begin position="23"/>
        <end position="41"/>
    </location>
</feature>